<evidence type="ECO:0000256" key="3">
    <source>
        <dbReference type="ARBA" id="ARBA00023082"/>
    </source>
</evidence>
<evidence type="ECO:0000313" key="8">
    <source>
        <dbReference type="EMBL" id="PRQ02825.1"/>
    </source>
</evidence>
<dbReference type="SUPFAM" id="SSF88946">
    <property type="entry name" value="Sigma2 domain of RNA polymerase sigma factors"/>
    <property type="match status" value="1"/>
</dbReference>
<dbReference type="Proteomes" id="UP000237968">
    <property type="component" value="Unassembled WGS sequence"/>
</dbReference>
<dbReference type="GO" id="GO:0016987">
    <property type="term" value="F:sigma factor activity"/>
    <property type="evidence" value="ECO:0007669"/>
    <property type="project" value="UniProtKB-KW"/>
</dbReference>
<dbReference type="PANTHER" id="PTHR43133:SF8">
    <property type="entry name" value="RNA POLYMERASE SIGMA FACTOR HI_1459-RELATED"/>
    <property type="match status" value="1"/>
</dbReference>
<dbReference type="GO" id="GO:0006352">
    <property type="term" value="P:DNA-templated transcription initiation"/>
    <property type="evidence" value="ECO:0007669"/>
    <property type="project" value="InterPro"/>
</dbReference>
<keyword evidence="9" id="KW-1185">Reference proteome</keyword>
<dbReference type="InterPro" id="IPR013324">
    <property type="entry name" value="RNA_pol_sigma_r3/r4-like"/>
</dbReference>
<evidence type="ECO:0000259" key="7">
    <source>
        <dbReference type="Pfam" id="PF08281"/>
    </source>
</evidence>
<evidence type="ECO:0000259" key="6">
    <source>
        <dbReference type="Pfam" id="PF04542"/>
    </source>
</evidence>
<reference evidence="8 9" key="1">
    <citation type="submission" date="2018-03" db="EMBL/GenBank/DDBJ databases">
        <title>Draft Genome Sequences of the Obligatory Marine Myxobacteria Enhygromyxa salina SWB005.</title>
        <authorList>
            <person name="Poehlein A."/>
            <person name="Moghaddam J.A."/>
            <person name="Harms H."/>
            <person name="Alanjari M."/>
            <person name="Koenig G.M."/>
            <person name="Daniel R."/>
            <person name="Schaeberle T.F."/>
        </authorList>
    </citation>
    <scope>NUCLEOTIDE SEQUENCE [LARGE SCALE GENOMIC DNA]</scope>
    <source>
        <strain evidence="8 9">SWB005</strain>
    </source>
</reference>
<dbReference type="NCBIfam" id="TIGR02937">
    <property type="entry name" value="sigma70-ECF"/>
    <property type="match status" value="1"/>
</dbReference>
<dbReference type="InterPro" id="IPR013325">
    <property type="entry name" value="RNA_pol_sigma_r2"/>
</dbReference>
<organism evidence="8 9">
    <name type="scientific">Enhygromyxa salina</name>
    <dbReference type="NCBI Taxonomy" id="215803"/>
    <lineage>
        <taxon>Bacteria</taxon>
        <taxon>Pseudomonadati</taxon>
        <taxon>Myxococcota</taxon>
        <taxon>Polyangia</taxon>
        <taxon>Nannocystales</taxon>
        <taxon>Nannocystaceae</taxon>
        <taxon>Enhygromyxa</taxon>
    </lineage>
</organism>
<sequence>MKGAGPSLPSDFELLDRWRADDQDAGNQLFQRHLDSVYQFFESKLGGDEVGDLVQRTFLACVRSRDVFRKQSSFRTYMFAIARNELYSFFRRKVGSPIDFELRSAVDLGTSPSVAAARGQRQVALIEALRSLAVDQQLILELHYWEDFDAGELGEVLGIDRTTARTRLHRARKQLRVELERRGHGSWSEP</sequence>
<keyword evidence="2" id="KW-0805">Transcription regulation</keyword>
<dbReference type="EMBL" id="PVNK01000110">
    <property type="protein sequence ID" value="PRQ02825.1"/>
    <property type="molecule type" value="Genomic_DNA"/>
</dbReference>
<evidence type="ECO:0000256" key="1">
    <source>
        <dbReference type="ARBA" id="ARBA00010641"/>
    </source>
</evidence>
<accession>A0A2S9YCJ9</accession>
<keyword evidence="3" id="KW-0731">Sigma factor</keyword>
<keyword evidence="5" id="KW-0804">Transcription</keyword>
<dbReference type="AlphaFoldDB" id="A0A2S9YCJ9"/>
<dbReference type="Gene3D" id="1.10.10.10">
    <property type="entry name" value="Winged helix-like DNA-binding domain superfamily/Winged helix DNA-binding domain"/>
    <property type="match status" value="1"/>
</dbReference>
<dbReference type="GO" id="GO:0003677">
    <property type="term" value="F:DNA binding"/>
    <property type="evidence" value="ECO:0007669"/>
    <property type="project" value="UniProtKB-KW"/>
</dbReference>
<comment type="similarity">
    <text evidence="1">Belongs to the sigma-70 factor family. ECF subfamily.</text>
</comment>
<dbReference type="SUPFAM" id="SSF88659">
    <property type="entry name" value="Sigma3 and sigma4 domains of RNA polymerase sigma factors"/>
    <property type="match status" value="1"/>
</dbReference>
<keyword evidence="4" id="KW-0238">DNA-binding</keyword>
<evidence type="ECO:0000256" key="5">
    <source>
        <dbReference type="ARBA" id="ARBA00023163"/>
    </source>
</evidence>
<gene>
    <name evidence="8" type="primary">rpoE_7</name>
    <name evidence="8" type="ORF">ENSA5_20020</name>
</gene>
<dbReference type="CDD" id="cd06171">
    <property type="entry name" value="Sigma70_r4"/>
    <property type="match status" value="1"/>
</dbReference>
<dbReference type="Gene3D" id="1.10.1740.10">
    <property type="match status" value="1"/>
</dbReference>
<feature type="domain" description="RNA polymerase sigma factor 70 region 4 type 2" evidence="7">
    <location>
        <begin position="123"/>
        <end position="175"/>
    </location>
</feature>
<dbReference type="InterPro" id="IPR013249">
    <property type="entry name" value="RNA_pol_sigma70_r4_t2"/>
</dbReference>
<dbReference type="InterPro" id="IPR014284">
    <property type="entry name" value="RNA_pol_sigma-70_dom"/>
</dbReference>
<dbReference type="PANTHER" id="PTHR43133">
    <property type="entry name" value="RNA POLYMERASE ECF-TYPE SIGMA FACTO"/>
    <property type="match status" value="1"/>
</dbReference>
<dbReference type="Pfam" id="PF08281">
    <property type="entry name" value="Sigma70_r4_2"/>
    <property type="match status" value="1"/>
</dbReference>
<name>A0A2S9YCJ9_9BACT</name>
<evidence type="ECO:0000256" key="2">
    <source>
        <dbReference type="ARBA" id="ARBA00023015"/>
    </source>
</evidence>
<dbReference type="InterPro" id="IPR039425">
    <property type="entry name" value="RNA_pol_sigma-70-like"/>
</dbReference>
<dbReference type="Pfam" id="PF04542">
    <property type="entry name" value="Sigma70_r2"/>
    <property type="match status" value="1"/>
</dbReference>
<protein>
    <submittedName>
        <fullName evidence="8">ECF RNA polymerase sigma-E factor</fullName>
    </submittedName>
</protein>
<dbReference type="InterPro" id="IPR007627">
    <property type="entry name" value="RNA_pol_sigma70_r2"/>
</dbReference>
<proteinExistence type="inferred from homology"/>
<dbReference type="InterPro" id="IPR036388">
    <property type="entry name" value="WH-like_DNA-bd_sf"/>
</dbReference>
<evidence type="ECO:0000256" key="4">
    <source>
        <dbReference type="ARBA" id="ARBA00023125"/>
    </source>
</evidence>
<dbReference type="RefSeq" id="WP_181197596.1">
    <property type="nucleotide sequence ID" value="NZ_PVNK01000110.1"/>
</dbReference>
<feature type="domain" description="RNA polymerase sigma-70 region 2" evidence="6">
    <location>
        <begin position="29"/>
        <end position="93"/>
    </location>
</feature>
<comment type="caution">
    <text evidence="8">The sequence shown here is derived from an EMBL/GenBank/DDBJ whole genome shotgun (WGS) entry which is preliminary data.</text>
</comment>
<evidence type="ECO:0000313" key="9">
    <source>
        <dbReference type="Proteomes" id="UP000237968"/>
    </source>
</evidence>